<dbReference type="PROSITE" id="PS00518">
    <property type="entry name" value="ZF_RING_1"/>
    <property type="match status" value="1"/>
</dbReference>
<evidence type="ECO:0000256" key="5">
    <source>
        <dbReference type="ARBA" id="ARBA00022833"/>
    </source>
</evidence>
<dbReference type="InterPro" id="IPR029495">
    <property type="entry name" value="NACHT-assoc"/>
</dbReference>
<dbReference type="InterPro" id="IPR027417">
    <property type="entry name" value="P-loop_NTPase"/>
</dbReference>
<dbReference type="InterPro" id="IPR051261">
    <property type="entry name" value="NLR"/>
</dbReference>
<sequence length="251" mass="27852">MEGWMEETSPGPSCLSMKSDMSKEYPPNFSPEPGPSETKSSSVNVFRGRKRSGVCEEEQLSCCSLCQDVLKDPVSTSCGHWFCRPCITSYWDQSASSGPSSCPHCGKRPRMRSGLQTGSQSSCVQDVGLQEVLDEHQISLRRRCERVTEGSDETGSRTLLNRIYTELYITEGQSEEVNTQHEVRQLETASKTHILHETPIRCQDIFKALPDQHGAIRVVLTNGVAGVGKTFSVLKFTLDWAEGLENQDVSV</sequence>
<dbReference type="KEGG" id="alim:106512748"/>
<evidence type="ECO:0000256" key="4">
    <source>
        <dbReference type="ARBA" id="ARBA00022771"/>
    </source>
</evidence>
<feature type="non-terminal residue" evidence="10">
    <location>
        <position position="251"/>
    </location>
</feature>
<evidence type="ECO:0000256" key="2">
    <source>
        <dbReference type="ARBA" id="ARBA00022723"/>
    </source>
</evidence>
<dbReference type="Gene3D" id="3.30.40.10">
    <property type="entry name" value="Zinc/RING finger domain, C3HC4 (zinc finger)"/>
    <property type="match status" value="1"/>
</dbReference>
<dbReference type="SUPFAM" id="SSF57850">
    <property type="entry name" value="RING/U-box"/>
    <property type="match status" value="1"/>
</dbReference>
<evidence type="ECO:0000259" key="8">
    <source>
        <dbReference type="PROSITE" id="PS50089"/>
    </source>
</evidence>
<keyword evidence="3" id="KW-0677">Repeat</keyword>
<keyword evidence="4 6" id="KW-0863">Zinc-finger</keyword>
<dbReference type="SMART" id="SM01288">
    <property type="entry name" value="FISNA"/>
    <property type="match status" value="1"/>
</dbReference>
<evidence type="ECO:0000256" key="3">
    <source>
        <dbReference type="ARBA" id="ARBA00022737"/>
    </source>
</evidence>
<keyword evidence="2" id="KW-0479">Metal-binding</keyword>
<protein>
    <submittedName>
        <fullName evidence="10">E3 ubiquitin-protein ligase TRIM62</fullName>
    </submittedName>
</protein>
<dbReference type="Gene3D" id="3.40.50.300">
    <property type="entry name" value="P-loop containing nucleotide triphosphate hydrolases"/>
    <property type="match status" value="1"/>
</dbReference>
<dbReference type="InParanoid" id="A0A2I4AMN0"/>
<feature type="domain" description="RING-type" evidence="8">
    <location>
        <begin position="63"/>
        <end position="105"/>
    </location>
</feature>
<dbReference type="GeneID" id="106512748"/>
<dbReference type="InterPro" id="IPR001841">
    <property type="entry name" value="Znf_RING"/>
</dbReference>
<dbReference type="PANTHER" id="PTHR24106">
    <property type="entry name" value="NACHT, LRR AND CARD DOMAINS-CONTAINING"/>
    <property type="match status" value="1"/>
</dbReference>
<evidence type="ECO:0000313" key="9">
    <source>
        <dbReference type="Proteomes" id="UP000192220"/>
    </source>
</evidence>
<reference evidence="10" key="1">
    <citation type="submission" date="2025-08" db="UniProtKB">
        <authorList>
            <consortium name="RefSeq"/>
        </authorList>
    </citation>
    <scope>IDENTIFICATION</scope>
</reference>
<dbReference type="AlphaFoldDB" id="A0A2I4AMN0"/>
<dbReference type="Pfam" id="PF14484">
    <property type="entry name" value="FISNA"/>
    <property type="match status" value="1"/>
</dbReference>
<keyword evidence="9" id="KW-1185">Reference proteome</keyword>
<accession>A0A2I4AMN0</accession>
<dbReference type="PROSITE" id="PS50089">
    <property type="entry name" value="ZF_RING_2"/>
    <property type="match status" value="1"/>
</dbReference>
<dbReference type="Pfam" id="PF00097">
    <property type="entry name" value="zf-C3HC4"/>
    <property type="match status" value="1"/>
</dbReference>
<gene>
    <name evidence="10" type="primary">LOC106512748</name>
</gene>
<keyword evidence="1" id="KW-0433">Leucine-rich repeat</keyword>
<dbReference type="Proteomes" id="UP000192220">
    <property type="component" value="Unplaced"/>
</dbReference>
<keyword evidence="5" id="KW-0862">Zinc</keyword>
<proteinExistence type="predicted"/>
<evidence type="ECO:0000256" key="1">
    <source>
        <dbReference type="ARBA" id="ARBA00022614"/>
    </source>
</evidence>
<evidence type="ECO:0000256" key="6">
    <source>
        <dbReference type="PROSITE-ProRule" id="PRU00175"/>
    </source>
</evidence>
<dbReference type="SMART" id="SM00184">
    <property type="entry name" value="RING"/>
    <property type="match status" value="1"/>
</dbReference>
<feature type="region of interest" description="Disordered" evidence="7">
    <location>
        <begin position="1"/>
        <end position="44"/>
    </location>
</feature>
<dbReference type="GO" id="GO:0008270">
    <property type="term" value="F:zinc ion binding"/>
    <property type="evidence" value="ECO:0007669"/>
    <property type="project" value="UniProtKB-KW"/>
</dbReference>
<name>A0A2I4AMN0_AUSLI</name>
<evidence type="ECO:0000313" key="10">
    <source>
        <dbReference type="RefSeq" id="XP_013856748.1"/>
    </source>
</evidence>
<dbReference type="RefSeq" id="XP_013856748.1">
    <property type="nucleotide sequence ID" value="XM_014001294.1"/>
</dbReference>
<dbReference type="OrthoDB" id="654191at2759"/>
<organism evidence="9 10">
    <name type="scientific">Austrofundulus limnaeus</name>
    <name type="common">Annual killifish</name>
    <dbReference type="NCBI Taxonomy" id="52670"/>
    <lineage>
        <taxon>Eukaryota</taxon>
        <taxon>Metazoa</taxon>
        <taxon>Chordata</taxon>
        <taxon>Craniata</taxon>
        <taxon>Vertebrata</taxon>
        <taxon>Euteleostomi</taxon>
        <taxon>Actinopterygii</taxon>
        <taxon>Neopterygii</taxon>
        <taxon>Teleostei</taxon>
        <taxon>Neoteleostei</taxon>
        <taxon>Acanthomorphata</taxon>
        <taxon>Ovalentaria</taxon>
        <taxon>Atherinomorphae</taxon>
        <taxon>Cyprinodontiformes</taxon>
        <taxon>Rivulidae</taxon>
        <taxon>Austrofundulus</taxon>
    </lineage>
</organism>
<dbReference type="InterPro" id="IPR018957">
    <property type="entry name" value="Znf_C3HC4_RING-type"/>
</dbReference>
<dbReference type="InterPro" id="IPR017907">
    <property type="entry name" value="Znf_RING_CS"/>
</dbReference>
<dbReference type="InterPro" id="IPR013083">
    <property type="entry name" value="Znf_RING/FYVE/PHD"/>
</dbReference>
<evidence type="ECO:0000256" key="7">
    <source>
        <dbReference type="SAM" id="MobiDB-lite"/>
    </source>
</evidence>